<feature type="domain" description="ABC3 transporter permease C-terminal" evidence="7">
    <location>
        <begin position="291"/>
        <end position="407"/>
    </location>
</feature>
<comment type="subcellular location">
    <subcellularLocation>
        <location evidence="1">Cell membrane</location>
        <topology evidence="1">Multi-pass membrane protein</topology>
    </subcellularLocation>
</comment>
<dbReference type="PANTHER" id="PTHR30572">
    <property type="entry name" value="MEMBRANE COMPONENT OF TRANSPORTER-RELATED"/>
    <property type="match status" value="1"/>
</dbReference>
<feature type="domain" description="MacB-like periplasmic core" evidence="8">
    <location>
        <begin position="435"/>
        <end position="638"/>
    </location>
</feature>
<evidence type="ECO:0000259" key="8">
    <source>
        <dbReference type="Pfam" id="PF12704"/>
    </source>
</evidence>
<gene>
    <name evidence="9" type="ORF">VB776_05295</name>
</gene>
<evidence type="ECO:0000256" key="2">
    <source>
        <dbReference type="ARBA" id="ARBA00022475"/>
    </source>
</evidence>
<evidence type="ECO:0000313" key="10">
    <source>
        <dbReference type="Proteomes" id="UP001303899"/>
    </source>
</evidence>
<feature type="transmembrane region" description="Helical" evidence="6">
    <location>
        <begin position="336"/>
        <end position="359"/>
    </location>
</feature>
<accession>A0ABU5S1G7</accession>
<dbReference type="EMBL" id="JAYGIL010000005">
    <property type="protein sequence ID" value="MEA5402316.1"/>
    <property type="molecule type" value="Genomic_DNA"/>
</dbReference>
<evidence type="ECO:0000256" key="5">
    <source>
        <dbReference type="ARBA" id="ARBA00023136"/>
    </source>
</evidence>
<evidence type="ECO:0000259" key="7">
    <source>
        <dbReference type="Pfam" id="PF02687"/>
    </source>
</evidence>
<evidence type="ECO:0000256" key="1">
    <source>
        <dbReference type="ARBA" id="ARBA00004651"/>
    </source>
</evidence>
<dbReference type="InterPro" id="IPR003838">
    <property type="entry name" value="ABC3_permease_C"/>
</dbReference>
<comment type="caution">
    <text evidence="9">The sequence shown here is derived from an EMBL/GenBank/DDBJ whole genome shotgun (WGS) entry which is preliminary data.</text>
</comment>
<dbReference type="InterPro" id="IPR050250">
    <property type="entry name" value="Macrolide_Exporter_MacB"/>
</dbReference>
<evidence type="ECO:0000256" key="3">
    <source>
        <dbReference type="ARBA" id="ARBA00022692"/>
    </source>
</evidence>
<dbReference type="Proteomes" id="UP001303899">
    <property type="component" value="Unassembled WGS sequence"/>
</dbReference>
<feature type="transmembrane region" description="Helical" evidence="6">
    <location>
        <begin position="285"/>
        <end position="307"/>
    </location>
</feature>
<keyword evidence="5 6" id="KW-0472">Membrane</keyword>
<feature type="transmembrane region" description="Helical" evidence="6">
    <location>
        <begin position="379"/>
        <end position="402"/>
    </location>
</feature>
<feature type="transmembrane region" description="Helical" evidence="6">
    <location>
        <begin position="757"/>
        <end position="780"/>
    </location>
</feature>
<dbReference type="InterPro" id="IPR025857">
    <property type="entry name" value="MacB_PCD"/>
</dbReference>
<dbReference type="Pfam" id="PF02687">
    <property type="entry name" value="FtsX"/>
    <property type="match status" value="2"/>
</dbReference>
<keyword evidence="10" id="KW-1185">Reference proteome</keyword>
<dbReference type="RefSeq" id="WP_323326736.1">
    <property type="nucleotide sequence ID" value="NZ_JAYGIL010000005.1"/>
</dbReference>
<sequence length="794" mass="89338">MFRNYLKIAIRNLVKNKVYSFINIGGLAVGMAVAMLIGLWIHDELSFNKYHKNYDKIAQVMQHQTFNGEVGTQTSNPYLLGAEIREKYGSDFKFVLMSSGRSKHILKFGDKKLSIRGEYIEADAPEMLSLKMLKGTNNGLKDPSSILINESTAKAFFGDANPLFKSFKIDNKFNLKVTGVYEDIPHNSDFHDLAFIAPWDLYIKNENWDEKLSNPWRSNAFQTYAQLADNADVDKVSAKIKNVKLNKVDKANAAFKPEVFLHPMKKWHLYSAFKNGVNTGGQIEFVWLFAIIGIAVLLLACINFMNLSTARSEKRAKEVGVRKAIGSIRGQLITQFLTESFLVVMIAFILSLLLVELSLPTFNEIADKKISILFTNPLFWLLGLGFSLITGFVAGSYPALYLSSFQPVKVLKGTFRIGHFASMPRKVLVVMQFTVSITLIIGTIIVFNQIQFAKNRPIGYNKDGLLAMFVNNQELIQHYNAIRNDLIKTGAVSEMSESSSPTTGVWAINNGYDWKGKDPNVQGNFGTVAVTHDFGKTVGWQFKEGRDFSRAFSTDSTGVVLNEAAVKFMGMKQVIGETMKVDGKPYKIIGVVKDMVMNSPYQPALRTVFILDYKWINIINIKINPKVNSSEALSKIESVFKKYAPDSPFDYWFVDDDYNLKFLNEVRIGKLTSFFAVLAIFISCLGLFGLASFVVEQRTKEIGIRKVLGATVLNLWTLLSKEFVLLVLISLLTAVPIAYYYMNNWLQSYEYRTEIPWWIFALSGLGALIITLLTVSFQAIKAALANPVKSLRTE</sequence>
<dbReference type="PANTHER" id="PTHR30572:SF18">
    <property type="entry name" value="ABC-TYPE MACROLIDE FAMILY EXPORT SYSTEM PERMEASE COMPONENT 2"/>
    <property type="match status" value="1"/>
</dbReference>
<name>A0ABU5S1G7_9BACT</name>
<reference evidence="9 10" key="1">
    <citation type="submission" date="2023-12" db="EMBL/GenBank/DDBJ databases">
        <title>Novel species of the genus Arcicella isolated from rivers.</title>
        <authorList>
            <person name="Lu H."/>
        </authorList>
    </citation>
    <scope>NUCLEOTIDE SEQUENCE [LARGE SCALE GENOMIC DNA]</scope>
    <source>
        <strain evidence="9 10">DC2W</strain>
    </source>
</reference>
<evidence type="ECO:0000256" key="4">
    <source>
        <dbReference type="ARBA" id="ARBA00022989"/>
    </source>
</evidence>
<protein>
    <submittedName>
        <fullName evidence="9">ABC transporter permease</fullName>
    </submittedName>
</protein>
<keyword evidence="3 6" id="KW-0812">Transmembrane</keyword>
<feature type="domain" description="ABC3 transporter permease C-terminal" evidence="7">
    <location>
        <begin position="674"/>
        <end position="783"/>
    </location>
</feature>
<feature type="transmembrane region" description="Helical" evidence="6">
    <location>
        <begin position="427"/>
        <end position="447"/>
    </location>
</feature>
<feature type="transmembrane region" description="Helical" evidence="6">
    <location>
        <begin position="21"/>
        <end position="41"/>
    </location>
</feature>
<dbReference type="Pfam" id="PF12704">
    <property type="entry name" value="MacB_PCD"/>
    <property type="match status" value="2"/>
</dbReference>
<proteinExistence type="predicted"/>
<keyword evidence="2" id="KW-1003">Cell membrane</keyword>
<evidence type="ECO:0000256" key="6">
    <source>
        <dbReference type="SAM" id="Phobius"/>
    </source>
</evidence>
<evidence type="ECO:0000313" key="9">
    <source>
        <dbReference type="EMBL" id="MEA5402316.1"/>
    </source>
</evidence>
<organism evidence="9 10">
    <name type="scientific">Arcicella gelida</name>
    <dbReference type="NCBI Taxonomy" id="2984195"/>
    <lineage>
        <taxon>Bacteria</taxon>
        <taxon>Pseudomonadati</taxon>
        <taxon>Bacteroidota</taxon>
        <taxon>Cytophagia</taxon>
        <taxon>Cytophagales</taxon>
        <taxon>Flectobacillaceae</taxon>
        <taxon>Arcicella</taxon>
    </lineage>
</organism>
<feature type="transmembrane region" description="Helical" evidence="6">
    <location>
        <begin position="674"/>
        <end position="695"/>
    </location>
</feature>
<feature type="transmembrane region" description="Helical" evidence="6">
    <location>
        <begin position="723"/>
        <end position="742"/>
    </location>
</feature>
<keyword evidence="4 6" id="KW-1133">Transmembrane helix</keyword>
<feature type="domain" description="MacB-like periplasmic core" evidence="8">
    <location>
        <begin position="20"/>
        <end position="242"/>
    </location>
</feature>